<dbReference type="AlphaFoldDB" id="A0A7D5T9Z8"/>
<organism evidence="1 2">
    <name type="scientific">Halosimplex pelagicum</name>
    <dbReference type="NCBI Taxonomy" id="869886"/>
    <lineage>
        <taxon>Archaea</taxon>
        <taxon>Methanobacteriati</taxon>
        <taxon>Methanobacteriota</taxon>
        <taxon>Stenosarchaea group</taxon>
        <taxon>Halobacteria</taxon>
        <taxon>Halobacteriales</taxon>
        <taxon>Haloarculaceae</taxon>
        <taxon>Halosimplex</taxon>
    </lineage>
</organism>
<evidence type="ECO:0000313" key="1">
    <source>
        <dbReference type="EMBL" id="QLH80893.1"/>
    </source>
</evidence>
<dbReference type="RefSeq" id="WP_179920711.1">
    <property type="nucleotide sequence ID" value="NZ_CP058909.1"/>
</dbReference>
<evidence type="ECO:0000313" key="2">
    <source>
        <dbReference type="Proteomes" id="UP000509346"/>
    </source>
</evidence>
<keyword evidence="2" id="KW-1185">Reference proteome</keyword>
<proteinExistence type="predicted"/>
<gene>
    <name evidence="1" type="ORF">HZS54_04225</name>
</gene>
<dbReference type="GeneID" id="56081768"/>
<dbReference type="KEGG" id="hpel:HZS54_04225"/>
<name>A0A7D5T9Z8_9EURY</name>
<dbReference type="Proteomes" id="UP000509346">
    <property type="component" value="Chromosome"/>
</dbReference>
<dbReference type="EMBL" id="CP058909">
    <property type="protein sequence ID" value="QLH80893.1"/>
    <property type="molecule type" value="Genomic_DNA"/>
</dbReference>
<sequence>MRGLSDRGQSQLRAYYRGIRGTRGGSDTGLEALTDGGRAEFREALNDETITGRTLAQFRRGNSDRTWRELFDRDVCNSPCDPEFEVTYELAGKLDGLDVSDAKQLEQSLIEYRKTIGDDSEFTSPDDLLERLRELEEQDIDGLGKAINERKGGVQNIKGLDGETETVENLLDDGVDPDTIEMERDIGDGDLPDLSAIDSDKSNREILEDEFGFELKEVETSDTDIDVDVDGGVAYESKTNVGPGAAPYPGATDVVANDVISLRNKLRTLAASGEKKIVVVTRTESDIELSDGAKAELRASGEPGWDSLREMADDVESNSGSVFDQIRNSDEVSDDVADSLPQDVEIVFKKPSEVSNTND</sequence>
<dbReference type="OrthoDB" id="222669at2157"/>
<protein>
    <submittedName>
        <fullName evidence="1">Uncharacterized protein</fullName>
    </submittedName>
</protein>
<reference evidence="1 2" key="1">
    <citation type="submission" date="2020-07" db="EMBL/GenBank/DDBJ databases">
        <title>Halosimplex litoreum sp. nov. and Halosimplex rubrum sp. nov., isolated from different salt environments.</title>
        <authorList>
            <person name="Cui H."/>
        </authorList>
    </citation>
    <scope>NUCLEOTIDE SEQUENCE [LARGE SCALE GENOMIC DNA]</scope>
    <source>
        <strain evidence="1 2">R2</strain>
    </source>
</reference>
<accession>A0A7D5T9Z8</accession>